<dbReference type="SUPFAM" id="SSF161098">
    <property type="entry name" value="MetI-like"/>
    <property type="match status" value="1"/>
</dbReference>
<sequence length="307" mass="34579">MLKSDKDTSAKSLRRGGGLEHWAERHLRYLMLAPTVLILLALTIFPSIYMFYAAVHRISPNPDLPWEFVGVGNFARLLSDPQFHVALRNTVVFTLVAVALEFLLGLGLALLLDRFIRRLSFLKTVLMIPMMLPPIAVAITWKLIYEPQFGVLNEIMFLLGLPVQAWAGDVNLAMFSIIVADVWQWTPFVFLLMLAGLASLPVEPYEAAALDGASSWRQFWDLTLPFLKPVIAIALLLRVMDALRLFDLVFILTGGGPADRTKVLSLYIYQVAYRFADPGYAAAISLFVLFVTIVLSTWFMKRMRLAE</sequence>
<dbReference type="EMBL" id="CP000874">
    <property type="protein sequence ID" value="ACP23520.1"/>
    <property type="molecule type" value="Genomic_DNA"/>
</dbReference>
<dbReference type="PATRIC" id="fig|394.7.peg.2497"/>
<evidence type="ECO:0000256" key="7">
    <source>
        <dbReference type="RuleBase" id="RU363032"/>
    </source>
</evidence>
<feature type="transmembrane region" description="Helical" evidence="7">
    <location>
        <begin position="124"/>
        <end position="144"/>
    </location>
</feature>
<dbReference type="KEGG" id="rhi:NGR_b20730"/>
<dbReference type="InterPro" id="IPR035906">
    <property type="entry name" value="MetI-like_sf"/>
</dbReference>
<feature type="domain" description="ABC transmembrane type-1" evidence="8">
    <location>
        <begin position="87"/>
        <end position="299"/>
    </location>
</feature>
<evidence type="ECO:0000313" key="9">
    <source>
        <dbReference type="EMBL" id="ACP23520.1"/>
    </source>
</evidence>
<evidence type="ECO:0000259" key="8">
    <source>
        <dbReference type="PROSITE" id="PS50928"/>
    </source>
</evidence>
<evidence type="ECO:0000256" key="2">
    <source>
        <dbReference type="ARBA" id="ARBA00022448"/>
    </source>
</evidence>
<dbReference type="HOGENOM" id="CLU_016047_0_3_5"/>
<evidence type="ECO:0000256" key="4">
    <source>
        <dbReference type="ARBA" id="ARBA00022692"/>
    </source>
</evidence>
<evidence type="ECO:0000256" key="3">
    <source>
        <dbReference type="ARBA" id="ARBA00022475"/>
    </source>
</evidence>
<evidence type="ECO:0000256" key="1">
    <source>
        <dbReference type="ARBA" id="ARBA00004651"/>
    </source>
</evidence>
<dbReference type="PANTHER" id="PTHR43005">
    <property type="entry name" value="BLR7065 PROTEIN"/>
    <property type="match status" value="1"/>
</dbReference>
<proteinExistence type="inferred from homology"/>
<reference evidence="9 10" key="2">
    <citation type="journal article" date="2009" name="Appl. Environ. Microbiol.">
        <title>Rhizobium sp. strain NGR234 possesses a remarkable number of secretion systems.</title>
        <authorList>
            <person name="Schmeisser C."/>
            <person name="Liesegang H."/>
            <person name="Krysciak D."/>
            <person name="Bakkou N."/>
            <person name="Le Quere A."/>
            <person name="Wollherr A."/>
            <person name="Heinemeyer I."/>
            <person name="Morgenstern B."/>
            <person name="Pommerening-Roeser A."/>
            <person name="Flores M."/>
            <person name="Palacios R."/>
            <person name="Brenner S."/>
            <person name="Gottschalk G."/>
            <person name="Schmitz R.A."/>
            <person name="Broughton W.J."/>
            <person name="Perret X."/>
            <person name="Strittmatter A.W."/>
            <person name="Streit W.R."/>
        </authorList>
    </citation>
    <scope>NUCLEOTIDE SEQUENCE [LARGE SCALE GENOMIC DNA]</scope>
    <source>
        <strain evidence="10">NBRC 101917 / NGR234</strain>
    </source>
</reference>
<dbReference type="Proteomes" id="UP000001054">
    <property type="component" value="Plasmid pNGR234b"/>
</dbReference>
<evidence type="ECO:0000256" key="6">
    <source>
        <dbReference type="ARBA" id="ARBA00023136"/>
    </source>
</evidence>
<dbReference type="PANTHER" id="PTHR43005:SF2">
    <property type="entry name" value="INTEGRAL MEMBRANE SUGAR TRANSPORT PROTEIN"/>
    <property type="match status" value="1"/>
</dbReference>
<feature type="transmembrane region" description="Helical" evidence="7">
    <location>
        <begin position="280"/>
        <end position="300"/>
    </location>
</feature>
<dbReference type="RefSeq" id="WP_015888140.1">
    <property type="nucleotide sequence ID" value="NC_012586.1"/>
</dbReference>
<dbReference type="PROSITE" id="PS50928">
    <property type="entry name" value="ABC_TM1"/>
    <property type="match status" value="1"/>
</dbReference>
<accession>C3KM84</accession>
<dbReference type="Gene3D" id="1.10.3720.10">
    <property type="entry name" value="MetI-like"/>
    <property type="match status" value="1"/>
</dbReference>
<dbReference type="GO" id="GO:0055085">
    <property type="term" value="P:transmembrane transport"/>
    <property type="evidence" value="ECO:0007669"/>
    <property type="project" value="InterPro"/>
</dbReference>
<keyword evidence="6 7" id="KW-0472">Membrane</keyword>
<evidence type="ECO:0000313" key="10">
    <source>
        <dbReference type="Proteomes" id="UP000001054"/>
    </source>
</evidence>
<feature type="transmembrane region" description="Helical" evidence="7">
    <location>
        <begin position="29"/>
        <end position="52"/>
    </location>
</feature>
<dbReference type="GO" id="GO:0005886">
    <property type="term" value="C:plasma membrane"/>
    <property type="evidence" value="ECO:0007669"/>
    <property type="project" value="UniProtKB-SubCell"/>
</dbReference>
<keyword evidence="4 7" id="KW-0812">Transmembrane</keyword>
<comment type="subcellular location">
    <subcellularLocation>
        <location evidence="1 7">Cell membrane</location>
        <topology evidence="1 7">Multi-pass membrane protein</topology>
    </subcellularLocation>
</comment>
<feature type="transmembrane region" description="Helical" evidence="7">
    <location>
        <begin position="156"/>
        <end position="178"/>
    </location>
</feature>
<dbReference type="AlphaFoldDB" id="C3KM84"/>
<keyword evidence="9" id="KW-0614">Plasmid</keyword>
<feature type="transmembrane region" description="Helical" evidence="7">
    <location>
        <begin position="222"/>
        <end position="239"/>
    </location>
</feature>
<dbReference type="Pfam" id="PF00528">
    <property type="entry name" value="BPD_transp_1"/>
    <property type="match status" value="1"/>
</dbReference>
<keyword evidence="5 7" id="KW-1133">Transmembrane helix</keyword>
<keyword evidence="3" id="KW-1003">Cell membrane</keyword>
<geneLocation type="plasmid" evidence="10">
    <name>sym pNGR234b</name>
</geneLocation>
<feature type="transmembrane region" description="Helical" evidence="7">
    <location>
        <begin position="91"/>
        <end position="112"/>
    </location>
</feature>
<dbReference type="InterPro" id="IPR000515">
    <property type="entry name" value="MetI-like"/>
</dbReference>
<reference evidence="10" key="1">
    <citation type="journal article" date="2004" name="J. Bacteriol.">
        <title>An evolutionary hot spot: the pNGR234b replicon of Rhizobium sp. strain NGR234.</title>
        <authorList>
            <person name="Streit W.R."/>
            <person name="Schmitz R.A."/>
            <person name="Perret X."/>
            <person name="Staehelin C."/>
            <person name="Deakin W.J."/>
            <person name="Raasch C."/>
            <person name="Liesegang H."/>
            <person name="Broughton W.J."/>
        </authorList>
    </citation>
    <scope>NUCLEOTIDE SEQUENCE [LARGE SCALE GENOMIC DNA]</scope>
    <source>
        <strain evidence="10">NBRC 101917 / NGR234</strain>
    </source>
</reference>
<evidence type="ECO:0000256" key="5">
    <source>
        <dbReference type="ARBA" id="ARBA00022989"/>
    </source>
</evidence>
<gene>
    <name evidence="9" type="ordered locus">NGR_b20730</name>
</gene>
<protein>
    <submittedName>
        <fullName evidence="9">Sugar ABC transporter, permease protein, putative</fullName>
    </submittedName>
</protein>
<dbReference type="CDD" id="cd06261">
    <property type="entry name" value="TM_PBP2"/>
    <property type="match status" value="1"/>
</dbReference>
<dbReference type="OrthoDB" id="9801818at2"/>
<organism evidence="9 10">
    <name type="scientific">Sinorhizobium fredii (strain NBRC 101917 / NGR234)</name>
    <dbReference type="NCBI Taxonomy" id="394"/>
    <lineage>
        <taxon>Bacteria</taxon>
        <taxon>Pseudomonadati</taxon>
        <taxon>Pseudomonadota</taxon>
        <taxon>Alphaproteobacteria</taxon>
        <taxon>Hyphomicrobiales</taxon>
        <taxon>Rhizobiaceae</taxon>
        <taxon>Sinorhizobium/Ensifer group</taxon>
        <taxon>Sinorhizobium</taxon>
    </lineage>
</organism>
<comment type="similarity">
    <text evidence="7">Belongs to the binding-protein-dependent transport system permease family.</text>
</comment>
<keyword evidence="2 7" id="KW-0813">Transport</keyword>
<feature type="transmembrane region" description="Helical" evidence="7">
    <location>
        <begin position="185"/>
        <end position="202"/>
    </location>
</feature>
<name>C3KM84_SINFN</name>
<keyword evidence="10" id="KW-1185">Reference proteome</keyword>